<dbReference type="GO" id="GO:0008654">
    <property type="term" value="P:phospholipid biosynthetic process"/>
    <property type="evidence" value="ECO:0007669"/>
    <property type="project" value="UniProtKB-KW"/>
</dbReference>
<dbReference type="InterPro" id="IPR017438">
    <property type="entry name" value="ATP-NAD_kinase_N"/>
</dbReference>
<sequence length="330" mass="35424">MRLMDTSSSSRCQAVIVYNPVKVEQEELQAMIAPVAEEHGWEVSWVETEEDSPGAQQASEAAEGGAEMVIACGGDGTVRSVAEGLKGTDAALGIFPQGTGNLLARNLGLPLDLDEAVKVAFTGTERVIDFGRADITRPDGNEESLMFTVMAGVGIDAQMIVNTDDDLKKKAGVFAYAVAVAKSLGGGQRLKVEHALDDKAPKKSRAHSVIAGNCGELVGAVELIPDAEPDDGLLDIVVLRPKGVIGWLPIVGRIVGQMILKTYRQMRGISNREGGKVRDMRSMRYLTGKKFWAKLNRPEEFEVDGDTVGEVTEFTISLENASLKVRVPAE</sequence>
<dbReference type="InterPro" id="IPR050187">
    <property type="entry name" value="Lipid_Phosphate_FormReg"/>
</dbReference>
<keyword evidence="6" id="KW-0067">ATP-binding</keyword>
<comment type="cofactor">
    <cofactor evidence="1">
        <name>Mg(2+)</name>
        <dbReference type="ChEBI" id="CHEBI:18420"/>
    </cofactor>
</comment>
<keyword evidence="4" id="KW-0547">Nucleotide-binding</keyword>
<dbReference type="KEGG" id="cut:CUTER_05255"/>
<keyword evidence="7" id="KW-0443">Lipid metabolism</keyword>
<keyword evidence="3" id="KW-0808">Transferase</keyword>
<dbReference type="PANTHER" id="PTHR12358">
    <property type="entry name" value="SPHINGOSINE KINASE"/>
    <property type="match status" value="1"/>
</dbReference>
<feature type="domain" description="DAGKc" evidence="9">
    <location>
        <begin position="9"/>
        <end position="138"/>
    </location>
</feature>
<dbReference type="PROSITE" id="PS50146">
    <property type="entry name" value="DAGK"/>
    <property type="match status" value="1"/>
</dbReference>
<dbReference type="Pfam" id="PF00781">
    <property type="entry name" value="DAGK_cat"/>
    <property type="match status" value="1"/>
</dbReference>
<evidence type="ECO:0000256" key="5">
    <source>
        <dbReference type="ARBA" id="ARBA00022777"/>
    </source>
</evidence>
<dbReference type="Gene3D" id="2.60.200.40">
    <property type="match status" value="1"/>
</dbReference>
<reference evidence="11" key="2">
    <citation type="submission" date="2015-05" db="EMBL/GenBank/DDBJ databases">
        <title>Complete genome sequence of Corynebacterium uterequi DSM 45634, isolated from the uterus of a maiden mare.</title>
        <authorList>
            <person name="Ruckert C."/>
            <person name="Albersmeier A."/>
            <person name="Winkler A."/>
            <person name="Tauch A."/>
        </authorList>
    </citation>
    <scope>NUCLEOTIDE SEQUENCE [LARGE SCALE GENOMIC DNA]</scope>
    <source>
        <strain evidence="11">DSM 45634</strain>
    </source>
</reference>
<protein>
    <submittedName>
        <fullName evidence="10">Sphingosine/diacylglycerol kinase-like enzyme</fullName>
    </submittedName>
</protein>
<evidence type="ECO:0000256" key="8">
    <source>
        <dbReference type="ARBA" id="ARBA00023264"/>
    </source>
</evidence>
<name>A0A0G3HCK8_9CORY</name>
<reference evidence="10 11" key="1">
    <citation type="journal article" date="2015" name="Genome Announc.">
        <title>Virulence Factor Genes Detected in the Complete Genome Sequence of Corynebacterium uterequi DSM 45634, Isolated from the Uterus of a Maiden Mare.</title>
        <authorList>
            <person name="Ruckert C."/>
            <person name="Kriete M."/>
            <person name="Jaenicke S."/>
            <person name="Winkler A."/>
            <person name="Tauch A."/>
        </authorList>
    </citation>
    <scope>NUCLEOTIDE SEQUENCE [LARGE SCALE GENOMIC DNA]</scope>
    <source>
        <strain evidence="10 11">DSM 45634</strain>
    </source>
</reference>
<evidence type="ECO:0000256" key="2">
    <source>
        <dbReference type="ARBA" id="ARBA00005983"/>
    </source>
</evidence>
<evidence type="ECO:0000259" key="9">
    <source>
        <dbReference type="PROSITE" id="PS50146"/>
    </source>
</evidence>
<accession>A0A0G3HCK8</accession>
<dbReference type="InterPro" id="IPR001206">
    <property type="entry name" value="Diacylglycerol_kinase_cat_dom"/>
</dbReference>
<dbReference type="Proteomes" id="UP000035548">
    <property type="component" value="Chromosome"/>
</dbReference>
<dbReference type="PANTHER" id="PTHR12358:SF54">
    <property type="entry name" value="SPHINGOSINE KINASE RELATED PROTEIN"/>
    <property type="match status" value="1"/>
</dbReference>
<dbReference type="GO" id="GO:0016301">
    <property type="term" value="F:kinase activity"/>
    <property type="evidence" value="ECO:0007669"/>
    <property type="project" value="UniProtKB-KW"/>
</dbReference>
<dbReference type="SMART" id="SM00046">
    <property type="entry name" value="DAGKc"/>
    <property type="match status" value="1"/>
</dbReference>
<evidence type="ECO:0000313" key="10">
    <source>
        <dbReference type="EMBL" id="AKK11049.1"/>
    </source>
</evidence>
<keyword evidence="5 10" id="KW-0418">Kinase</keyword>
<dbReference type="AlphaFoldDB" id="A0A0G3HCK8"/>
<evidence type="ECO:0000256" key="7">
    <source>
        <dbReference type="ARBA" id="ARBA00023209"/>
    </source>
</evidence>
<dbReference type="STRING" id="1072256.CUTER_05255"/>
<evidence type="ECO:0000256" key="3">
    <source>
        <dbReference type="ARBA" id="ARBA00022679"/>
    </source>
</evidence>
<dbReference type="InterPro" id="IPR045540">
    <property type="entry name" value="YegS/DAGK_C"/>
</dbReference>
<keyword evidence="7" id="KW-0594">Phospholipid biosynthesis</keyword>
<dbReference type="Pfam" id="PF19279">
    <property type="entry name" value="YegS_C"/>
    <property type="match status" value="1"/>
</dbReference>
<dbReference type="GO" id="GO:0005524">
    <property type="term" value="F:ATP binding"/>
    <property type="evidence" value="ECO:0007669"/>
    <property type="project" value="UniProtKB-KW"/>
</dbReference>
<evidence type="ECO:0000256" key="1">
    <source>
        <dbReference type="ARBA" id="ARBA00001946"/>
    </source>
</evidence>
<keyword evidence="7" id="KW-0444">Lipid biosynthesis</keyword>
<keyword evidence="11" id="KW-1185">Reference proteome</keyword>
<evidence type="ECO:0000313" key="11">
    <source>
        <dbReference type="Proteomes" id="UP000035548"/>
    </source>
</evidence>
<gene>
    <name evidence="10" type="ORF">CUTER_05255</name>
</gene>
<dbReference type="EMBL" id="CP011546">
    <property type="protein sequence ID" value="AKK11049.1"/>
    <property type="molecule type" value="Genomic_DNA"/>
</dbReference>
<dbReference type="Gene3D" id="3.40.50.10330">
    <property type="entry name" value="Probable inorganic polyphosphate/atp-NAD kinase, domain 1"/>
    <property type="match status" value="1"/>
</dbReference>
<comment type="similarity">
    <text evidence="2">Belongs to the diacylglycerol/lipid kinase family.</text>
</comment>
<proteinExistence type="inferred from homology"/>
<dbReference type="InterPro" id="IPR016064">
    <property type="entry name" value="NAD/diacylglycerol_kinase_sf"/>
</dbReference>
<keyword evidence="8" id="KW-1208">Phospholipid metabolism</keyword>
<dbReference type="SUPFAM" id="SSF111331">
    <property type="entry name" value="NAD kinase/diacylglycerol kinase-like"/>
    <property type="match status" value="1"/>
</dbReference>
<dbReference type="PATRIC" id="fig|1072256.5.peg.1039"/>
<evidence type="ECO:0000256" key="6">
    <source>
        <dbReference type="ARBA" id="ARBA00022840"/>
    </source>
</evidence>
<organism evidence="10 11">
    <name type="scientific">Corynebacterium uterequi</name>
    <dbReference type="NCBI Taxonomy" id="1072256"/>
    <lineage>
        <taxon>Bacteria</taxon>
        <taxon>Bacillati</taxon>
        <taxon>Actinomycetota</taxon>
        <taxon>Actinomycetes</taxon>
        <taxon>Mycobacteriales</taxon>
        <taxon>Corynebacteriaceae</taxon>
        <taxon>Corynebacterium</taxon>
    </lineage>
</organism>
<evidence type="ECO:0000256" key="4">
    <source>
        <dbReference type="ARBA" id="ARBA00022741"/>
    </source>
</evidence>